<sequence>MTTSLTETDEPDFSTNVQALFDTQTHSEEDILPNRNSNNNAANKIQEDLAQKIKDQFVSTTEKFINTDPISRPFIPKQKTSKKLAMIVEYIDSKILPDYLNNEQNIHTLHTIIYIAAYTAATCNSAKINIDRQSGNSYRKTKPSNISTLSQERHSTRAEAPTPETLKEFWSQIWEQPAEHKKNAEWIDEVSRTVENAPEMRFEHIPVETFKNILKRMHNWKAPGSDNLNAYWYKKFTRTHPHIHNHLNTFIQSPDTMPTFITQGITYMLPKDNHDTQNPAKYRPITCLQIFYKILTGCISELIYQHVAEHNILLERLQKIQSGMQGAASPRRNCLKSRV</sequence>
<comment type="caution">
    <text evidence="2">The sequence shown here is derived from an EMBL/GenBank/DDBJ whole genome shotgun (WGS) entry which is preliminary data.</text>
</comment>
<evidence type="ECO:0000256" key="1">
    <source>
        <dbReference type="SAM" id="MobiDB-lite"/>
    </source>
</evidence>
<proteinExistence type="predicted"/>
<protein>
    <recommendedName>
        <fullName evidence="4">Reverse transcriptase</fullName>
    </recommendedName>
</protein>
<organism evidence="2 3">
    <name type="scientific">Euphydryas editha</name>
    <name type="common">Edith's checkerspot</name>
    <dbReference type="NCBI Taxonomy" id="104508"/>
    <lineage>
        <taxon>Eukaryota</taxon>
        <taxon>Metazoa</taxon>
        <taxon>Ecdysozoa</taxon>
        <taxon>Arthropoda</taxon>
        <taxon>Hexapoda</taxon>
        <taxon>Insecta</taxon>
        <taxon>Pterygota</taxon>
        <taxon>Neoptera</taxon>
        <taxon>Endopterygota</taxon>
        <taxon>Lepidoptera</taxon>
        <taxon>Glossata</taxon>
        <taxon>Ditrysia</taxon>
        <taxon>Papilionoidea</taxon>
        <taxon>Nymphalidae</taxon>
        <taxon>Nymphalinae</taxon>
        <taxon>Euphydryas</taxon>
    </lineage>
</organism>
<dbReference type="AlphaFoldDB" id="A0AAU9VDG3"/>
<name>A0AAU9VDG3_EUPED</name>
<dbReference type="PANTHER" id="PTHR35450:SF2">
    <property type="entry name" value="REVERSE TRANSCRIPTASE DOMAIN-CONTAINING PROTEIN"/>
    <property type="match status" value="1"/>
</dbReference>
<evidence type="ECO:0000313" key="2">
    <source>
        <dbReference type="EMBL" id="CAH2108322.1"/>
    </source>
</evidence>
<accession>A0AAU9VDG3</accession>
<dbReference type="EMBL" id="CAKOGL010000031">
    <property type="protein sequence ID" value="CAH2108322.1"/>
    <property type="molecule type" value="Genomic_DNA"/>
</dbReference>
<reference evidence="2" key="1">
    <citation type="submission" date="2022-03" db="EMBL/GenBank/DDBJ databases">
        <authorList>
            <person name="Tunstrom K."/>
        </authorList>
    </citation>
    <scope>NUCLEOTIDE SEQUENCE</scope>
</reference>
<feature type="region of interest" description="Disordered" evidence="1">
    <location>
        <begin position="134"/>
        <end position="162"/>
    </location>
</feature>
<evidence type="ECO:0008006" key="4">
    <source>
        <dbReference type="Google" id="ProtNLM"/>
    </source>
</evidence>
<gene>
    <name evidence="2" type="ORF">EEDITHA_LOCUS22268</name>
</gene>
<dbReference type="Proteomes" id="UP001153954">
    <property type="component" value="Unassembled WGS sequence"/>
</dbReference>
<feature type="compositionally biased region" description="Polar residues" evidence="1">
    <location>
        <begin position="134"/>
        <end position="150"/>
    </location>
</feature>
<keyword evidence="3" id="KW-1185">Reference proteome</keyword>
<dbReference type="PANTHER" id="PTHR35450">
    <property type="entry name" value="REVERSE TRANSCRIPTASE DOMAIN-CONTAINING PROTEIN"/>
    <property type="match status" value="1"/>
</dbReference>
<evidence type="ECO:0000313" key="3">
    <source>
        <dbReference type="Proteomes" id="UP001153954"/>
    </source>
</evidence>